<dbReference type="SUPFAM" id="SSF63748">
    <property type="entry name" value="Tudor/PWWP/MBT"/>
    <property type="match status" value="1"/>
</dbReference>
<feature type="region of interest" description="Disordered" evidence="1">
    <location>
        <begin position="614"/>
        <end position="635"/>
    </location>
</feature>
<dbReference type="GeneID" id="20315771"/>
<evidence type="ECO:0000313" key="3">
    <source>
        <dbReference type="EMBL" id="KER32358.1"/>
    </source>
</evidence>
<feature type="compositionally biased region" description="Polar residues" evidence="1">
    <location>
        <begin position="369"/>
        <end position="399"/>
    </location>
</feature>
<dbReference type="CTD" id="20315771"/>
<keyword evidence="4" id="KW-1185">Reference proteome</keyword>
<evidence type="ECO:0000313" key="4">
    <source>
        <dbReference type="Proteomes" id="UP000054324"/>
    </source>
</evidence>
<evidence type="ECO:0000256" key="1">
    <source>
        <dbReference type="SAM" id="MobiDB-lite"/>
    </source>
</evidence>
<proteinExistence type="predicted"/>
<gene>
    <name evidence="3" type="ORF">T265_01583</name>
</gene>
<dbReference type="Gene3D" id="2.30.30.140">
    <property type="match status" value="1"/>
</dbReference>
<dbReference type="RefSeq" id="XP_009163906.1">
    <property type="nucleotide sequence ID" value="XM_009165642.1"/>
</dbReference>
<dbReference type="Proteomes" id="UP000054324">
    <property type="component" value="Unassembled WGS sequence"/>
</dbReference>
<feature type="domain" description="PWWP" evidence="2">
    <location>
        <begin position="477"/>
        <end position="565"/>
    </location>
</feature>
<dbReference type="PROSITE" id="PS50812">
    <property type="entry name" value="PWWP"/>
    <property type="match status" value="1"/>
</dbReference>
<evidence type="ECO:0000259" key="2">
    <source>
        <dbReference type="PROSITE" id="PS50812"/>
    </source>
</evidence>
<dbReference type="Pfam" id="PF00855">
    <property type="entry name" value="PWWP"/>
    <property type="match status" value="1"/>
</dbReference>
<dbReference type="InterPro" id="IPR000313">
    <property type="entry name" value="PWWP_dom"/>
</dbReference>
<reference evidence="3 4" key="1">
    <citation type="submission" date="2013-11" db="EMBL/GenBank/DDBJ databases">
        <title>Opisthorchis viverrini - life in the bile duct.</title>
        <authorList>
            <person name="Young N.D."/>
            <person name="Nagarajan N."/>
            <person name="Lin S.J."/>
            <person name="Korhonen P.K."/>
            <person name="Jex A.R."/>
            <person name="Hall R.S."/>
            <person name="Safavi-Hemami H."/>
            <person name="Kaewkong W."/>
            <person name="Bertrand D."/>
            <person name="Gao S."/>
            <person name="Seet Q."/>
            <person name="Wongkham S."/>
            <person name="Teh B.T."/>
            <person name="Wongkham C."/>
            <person name="Intapan P.M."/>
            <person name="Maleewong W."/>
            <person name="Yang X."/>
            <person name="Hu M."/>
            <person name="Wang Z."/>
            <person name="Hofmann A."/>
            <person name="Sternberg P.W."/>
            <person name="Tan P."/>
            <person name="Wang J."/>
            <person name="Gasser R.B."/>
        </authorList>
    </citation>
    <scope>NUCLEOTIDE SEQUENCE [LARGE SCALE GENOMIC DNA]</scope>
</reference>
<accession>A0A074ZY31</accession>
<protein>
    <recommendedName>
        <fullName evidence="2">PWWP domain-containing protein</fullName>
    </recommendedName>
</protein>
<dbReference type="EMBL" id="KL596635">
    <property type="protein sequence ID" value="KER32358.1"/>
    <property type="molecule type" value="Genomic_DNA"/>
</dbReference>
<dbReference type="AlphaFoldDB" id="A0A074ZY31"/>
<dbReference type="KEGG" id="ovi:T265_01583"/>
<sequence length="759" mass="81677">MTSFLKVFPQKAVRDENAHSPFLFNFVPDEILRRTLGGFQNSGAQLIAGEDLIDLERTDDIVLMFEDEDAIKLMKQSLQVSCSPLVSAIPRPSSAETDSSDYYTSVVYEFQDGDESNSLRSLGYQKPKHMWMAKDQALLNSLKSSSPSAPSITELSTSSYVDTPPCSPSANGSAACIIDSGLPSVSVATSPYHSVHLPDSPTLETSTRQSAFVAPSPLNATTSSAYSRSPPVSVDGLSTLCSVNSCLSPPSVTDVCPTLSAQMTEPSLSKPIADSNRCDHPSLAEGVISTELSPMKQEPVDKPKGIFARTTKRSSNRCKSTPVEPRRRRTVRPRRSDTAVSNESLKFGLKVKLPLRSISQLPGSLESGALSSPSPVSVKSTASDCTLVRSQSSKSSPDRPTTVPGGLKIRLRRDDITFDLSSKRTKRLRNGNSSGSTFRIVESWCDTDAPGGEFSRRKMASTSPSLLFTSCNGSVRVGDIVWAKLAGYPYWPSRVSAIWARTAHQLAQATPLPPQQTGDSTSSLSVLATPSDPALAAGYTARVDWLAWDQCSYLSCAKLYPFKEAYEKMYNPRTRVKGYADAVRLAKRFADDPESLTDCVECQLPDLSPNAKSFSTLSSQVSAPPSTDSHWSATNTLPCSLEPPLSNASNPRSSEVIEKDTASVVSDTVADQIDVLHKVSSALDSPTLSDSALRALGPGDRNIELCVANGGSAAWAPLPQLDISGFGDFVSHVPTFSEDEDEIDESVARQLQLDFGPCV</sequence>
<feature type="region of interest" description="Disordered" evidence="1">
    <location>
        <begin position="365"/>
        <end position="408"/>
    </location>
</feature>
<dbReference type="OrthoDB" id="5964980at2759"/>
<name>A0A074ZY31_OPIVI</name>
<organism evidence="3 4">
    <name type="scientific">Opisthorchis viverrini</name>
    <name type="common">Southeast Asian liver fluke</name>
    <dbReference type="NCBI Taxonomy" id="6198"/>
    <lineage>
        <taxon>Eukaryota</taxon>
        <taxon>Metazoa</taxon>
        <taxon>Spiralia</taxon>
        <taxon>Lophotrochozoa</taxon>
        <taxon>Platyhelminthes</taxon>
        <taxon>Trematoda</taxon>
        <taxon>Digenea</taxon>
        <taxon>Opisthorchiida</taxon>
        <taxon>Opisthorchiata</taxon>
        <taxon>Opisthorchiidae</taxon>
        <taxon>Opisthorchis</taxon>
    </lineage>
</organism>
<feature type="region of interest" description="Disordered" evidence="1">
    <location>
        <begin position="296"/>
        <end position="341"/>
    </location>
</feature>